<feature type="transmembrane region" description="Helical" evidence="10">
    <location>
        <begin position="619"/>
        <end position="636"/>
    </location>
</feature>
<protein>
    <submittedName>
        <fullName evidence="11">PREDICTED: cellulose synthase</fullName>
    </submittedName>
</protein>
<feature type="transmembrane region" description="Helical" evidence="10">
    <location>
        <begin position="22"/>
        <end position="40"/>
    </location>
</feature>
<dbReference type="InterPro" id="IPR005150">
    <property type="entry name" value="Cellulose_synth"/>
</dbReference>
<evidence type="ECO:0000256" key="6">
    <source>
        <dbReference type="ARBA" id="ARBA00023136"/>
    </source>
</evidence>
<dbReference type="GO" id="GO:0016760">
    <property type="term" value="F:cellulose synthase (UDP-forming) activity"/>
    <property type="evidence" value="ECO:0007669"/>
    <property type="project" value="InterPro"/>
</dbReference>
<dbReference type="Proteomes" id="UP000327085">
    <property type="component" value="Chromosome 3"/>
</dbReference>
<keyword evidence="5 10" id="KW-1133">Transmembrane helix</keyword>
<evidence type="ECO:0000256" key="9">
    <source>
        <dbReference type="PIRSR" id="PIRSR605150-2"/>
    </source>
</evidence>
<feature type="transmembrane region" description="Helical" evidence="10">
    <location>
        <begin position="585"/>
        <end position="607"/>
    </location>
</feature>
<accession>A0A5E4EQ34</accession>
<feature type="transmembrane region" description="Helical" evidence="10">
    <location>
        <begin position="533"/>
        <end position="552"/>
    </location>
</feature>
<evidence type="ECO:0000256" key="1">
    <source>
        <dbReference type="ARBA" id="ARBA00004308"/>
    </source>
</evidence>
<keyword evidence="6 10" id="KW-0472">Membrane</keyword>
<evidence type="ECO:0000256" key="8">
    <source>
        <dbReference type="PIRSR" id="PIRSR605150-1"/>
    </source>
</evidence>
<evidence type="ECO:0000256" key="4">
    <source>
        <dbReference type="ARBA" id="ARBA00022692"/>
    </source>
</evidence>
<feature type="binding site" evidence="9">
    <location>
        <position position="136"/>
    </location>
    <ligand>
        <name>UDP-alpha-D-glucose</name>
        <dbReference type="ChEBI" id="CHEBI:58885"/>
    </ligand>
</feature>
<evidence type="ECO:0000256" key="5">
    <source>
        <dbReference type="ARBA" id="ARBA00022989"/>
    </source>
</evidence>
<dbReference type="InParanoid" id="A0A5E4EQ34"/>
<feature type="transmembrane region" description="Helical" evidence="10">
    <location>
        <begin position="46"/>
        <end position="65"/>
    </location>
</feature>
<dbReference type="Pfam" id="PF03552">
    <property type="entry name" value="Cellulose_synt"/>
    <property type="match status" value="3"/>
</dbReference>
<feature type="active site" evidence="8">
    <location>
        <position position="136"/>
    </location>
</feature>
<feature type="binding site" evidence="9">
    <location>
        <position position="107"/>
    </location>
    <ligand>
        <name>UDP-alpha-D-glucose</name>
        <dbReference type="ChEBI" id="CHEBI:58885"/>
    </ligand>
</feature>
<keyword evidence="7" id="KW-0961">Cell wall biogenesis/degradation</keyword>
<dbReference type="GO" id="GO:0071555">
    <property type="term" value="P:cell wall organization"/>
    <property type="evidence" value="ECO:0007669"/>
    <property type="project" value="UniProtKB-KW"/>
</dbReference>
<dbReference type="FunCoup" id="A0A5E4EQ34">
    <property type="interactions" value="320"/>
</dbReference>
<dbReference type="AlphaFoldDB" id="A0A5E4EQ34"/>
<evidence type="ECO:0000256" key="2">
    <source>
        <dbReference type="ARBA" id="ARBA00022676"/>
    </source>
</evidence>
<evidence type="ECO:0000256" key="10">
    <source>
        <dbReference type="SAM" id="Phobius"/>
    </source>
</evidence>
<feature type="transmembrane region" description="Helical" evidence="10">
    <location>
        <begin position="656"/>
        <end position="673"/>
    </location>
</feature>
<feature type="transmembrane region" description="Helical" evidence="10">
    <location>
        <begin position="496"/>
        <end position="512"/>
    </location>
</feature>
<keyword evidence="3" id="KW-0808">Transferase</keyword>
<name>A0A5E4EQ34_PRUDU</name>
<dbReference type="PANTHER" id="PTHR13301">
    <property type="entry name" value="X-BOX TRANSCRIPTION FACTOR-RELATED"/>
    <property type="match status" value="1"/>
</dbReference>
<evidence type="ECO:0000256" key="3">
    <source>
        <dbReference type="ARBA" id="ARBA00022679"/>
    </source>
</evidence>
<dbReference type="Gramene" id="VVA17582">
    <property type="protein sequence ID" value="VVA17582"/>
    <property type="gene ID" value="Prudul26B000436"/>
</dbReference>
<comment type="subcellular location">
    <subcellularLocation>
        <location evidence="1">Endomembrane system</location>
    </subcellularLocation>
</comment>
<feature type="transmembrane region" description="Helical" evidence="10">
    <location>
        <begin position="454"/>
        <end position="476"/>
    </location>
</feature>
<dbReference type="GO" id="GO:0030244">
    <property type="term" value="P:cellulose biosynthetic process"/>
    <property type="evidence" value="ECO:0007669"/>
    <property type="project" value="InterPro"/>
</dbReference>
<gene>
    <name evidence="11" type="ORF">ALMOND_2B000436</name>
</gene>
<reference evidence="12" key="1">
    <citation type="journal article" date="2020" name="Plant J.">
        <title>Transposons played a major role in the diversification between the closely related almond and peach genomes: results from the almond genome sequence.</title>
        <authorList>
            <person name="Alioto T."/>
            <person name="Alexiou K.G."/>
            <person name="Bardil A."/>
            <person name="Barteri F."/>
            <person name="Castanera R."/>
            <person name="Cruz F."/>
            <person name="Dhingra A."/>
            <person name="Duval H."/>
            <person name="Fernandez I Marti A."/>
            <person name="Frias L."/>
            <person name="Galan B."/>
            <person name="Garcia J.L."/>
            <person name="Howad W."/>
            <person name="Gomez-Garrido J."/>
            <person name="Gut M."/>
            <person name="Julca I."/>
            <person name="Morata J."/>
            <person name="Puigdomenech P."/>
            <person name="Ribeca P."/>
            <person name="Rubio Cabetas M.J."/>
            <person name="Vlasova A."/>
            <person name="Wirthensohn M."/>
            <person name="Garcia-Mas J."/>
            <person name="Gabaldon T."/>
            <person name="Casacuberta J.M."/>
            <person name="Arus P."/>
        </authorList>
    </citation>
    <scope>NUCLEOTIDE SEQUENCE [LARGE SCALE GENOMIC DNA]</scope>
    <source>
        <strain evidence="12">cv. Texas</strain>
    </source>
</reference>
<evidence type="ECO:0000256" key="7">
    <source>
        <dbReference type="ARBA" id="ARBA00023316"/>
    </source>
</evidence>
<feature type="active site" evidence="8">
    <location>
        <position position="384"/>
    </location>
</feature>
<sequence>MANPNSLPLHERFEHKNTLHKVMEFIILFLLLSLLVYRLLSFNNNGFTWLIAFLCELSFTFNWIITINNKWNIVEYKTYPDRLLQRVAEHELPPVDMFVTTADPELEPPIITINTVLSLLALDYPADKLACYVSDDGCSPLTFYSLVEASKFAKLWVPFCKKYDVQVRAPFRYFSNNNTMFSGNKSNEFKREWKTLKDEYEQLSRKVEDAVGKSIPFDLSGDFAVFSDIEGNNHPTIIKVVWENKVGASNGLPHLVYISREKRPKHPHHSKAGAMNVLYAGRGISGIQGPFYLGTGCVHRRKVIYGLSPNDVKMTNGKPELHKTFGNSKEFTKSADDALRGKTKYPDMLSKSMEAAHQVGDCGYEYDTNWGKKVGWMYGSRTEDVLTGLSIHKRGWRSIICSPDPPAFQGCAPTGGPASMTQQKRWATGLLEILLSKNCPIFHTIFANLKFRMFLAYFWLFSWALRSVPELCYAALPAYSIITNTHFLPKGQEPTYYIPIALFVLYHVYTLSEYLQTGLSIRAWWNNQRMGRIIPMSAWLFGVVGVILKLSGRSETLFEVTRKDQSTSTDEGTEAGTFTFDKSPIFVPPTTILLVHLTALATALFGLQPPAHDGLGSGPLEVVCSVWLVLCLWPFFKGLFGAGKYGIPLSTIFKSAGFTLLFYTLCTNMCPLWK</sequence>
<organism evidence="11 12">
    <name type="scientific">Prunus dulcis</name>
    <name type="common">Almond</name>
    <name type="synonym">Amygdalus dulcis</name>
    <dbReference type="NCBI Taxonomy" id="3755"/>
    <lineage>
        <taxon>Eukaryota</taxon>
        <taxon>Viridiplantae</taxon>
        <taxon>Streptophyta</taxon>
        <taxon>Embryophyta</taxon>
        <taxon>Tracheophyta</taxon>
        <taxon>Spermatophyta</taxon>
        <taxon>Magnoliopsida</taxon>
        <taxon>eudicotyledons</taxon>
        <taxon>Gunneridae</taxon>
        <taxon>Pentapetalae</taxon>
        <taxon>rosids</taxon>
        <taxon>fabids</taxon>
        <taxon>Rosales</taxon>
        <taxon>Rosaceae</taxon>
        <taxon>Amygdaloideae</taxon>
        <taxon>Amygdaleae</taxon>
        <taxon>Prunus</taxon>
    </lineage>
</organism>
<keyword evidence="2" id="KW-0328">Glycosyltransferase</keyword>
<proteinExistence type="predicted"/>
<keyword evidence="4 10" id="KW-0812">Transmembrane</keyword>
<evidence type="ECO:0000313" key="12">
    <source>
        <dbReference type="Proteomes" id="UP000327085"/>
    </source>
</evidence>
<dbReference type="EMBL" id="CABIKO010000025">
    <property type="protein sequence ID" value="VVA17582.1"/>
    <property type="molecule type" value="Genomic_DNA"/>
</dbReference>
<evidence type="ECO:0000313" key="11">
    <source>
        <dbReference type="EMBL" id="VVA17582.1"/>
    </source>
</evidence>
<dbReference type="GO" id="GO:0012505">
    <property type="term" value="C:endomembrane system"/>
    <property type="evidence" value="ECO:0007669"/>
    <property type="project" value="UniProtKB-SubCell"/>
</dbReference>
<dbReference type="GO" id="GO:0016020">
    <property type="term" value="C:membrane"/>
    <property type="evidence" value="ECO:0007669"/>
    <property type="project" value="InterPro"/>
</dbReference>
<dbReference type="OMA" id="HERFEHK"/>